<evidence type="ECO:0000313" key="9">
    <source>
        <dbReference type="EMBL" id="PVA11773.1"/>
    </source>
</evidence>
<comment type="catalytic activity">
    <reaction evidence="7">
        <text>L-aspartate + 2-oxoglutarate = oxaloacetate + L-glutamate</text>
        <dbReference type="Rhea" id="RHEA:21824"/>
        <dbReference type="ChEBI" id="CHEBI:16452"/>
        <dbReference type="ChEBI" id="CHEBI:16810"/>
        <dbReference type="ChEBI" id="CHEBI:29985"/>
        <dbReference type="ChEBI" id="CHEBI:29991"/>
        <dbReference type="EC" id="2.6.1.1"/>
    </reaction>
</comment>
<dbReference type="InterPro" id="IPR015424">
    <property type="entry name" value="PyrdxlP-dep_Trfase"/>
</dbReference>
<organism evidence="9 10">
    <name type="scientific">Pelagivirga sediminicola</name>
    <dbReference type="NCBI Taxonomy" id="2170575"/>
    <lineage>
        <taxon>Bacteria</taxon>
        <taxon>Pseudomonadati</taxon>
        <taxon>Pseudomonadota</taxon>
        <taxon>Alphaproteobacteria</taxon>
        <taxon>Rhodobacterales</taxon>
        <taxon>Paracoccaceae</taxon>
        <taxon>Pelagivirga</taxon>
    </lineage>
</organism>
<comment type="similarity">
    <text evidence="2">Belongs to the class-I pyridoxal-phosphate-dependent aminotransferase family.</text>
</comment>
<dbReference type="GO" id="GO:0030170">
    <property type="term" value="F:pyridoxal phosphate binding"/>
    <property type="evidence" value="ECO:0007669"/>
    <property type="project" value="InterPro"/>
</dbReference>
<dbReference type="Gene3D" id="3.40.640.10">
    <property type="entry name" value="Type I PLP-dependent aspartate aminotransferase-like (Major domain)"/>
    <property type="match status" value="1"/>
</dbReference>
<dbReference type="NCBIfam" id="NF005732">
    <property type="entry name" value="PRK07550.1"/>
    <property type="match status" value="1"/>
</dbReference>
<reference evidence="9 10" key="1">
    <citation type="submission" date="2018-04" db="EMBL/GenBank/DDBJ databases">
        <title>Pelagivirga bohaiensis gen. nov., sp. nov., a bacterium isolated from the Bohai Sea.</title>
        <authorList>
            <person name="Ji X."/>
        </authorList>
    </citation>
    <scope>NUCLEOTIDE SEQUENCE [LARGE SCALE GENOMIC DNA]</scope>
    <source>
        <strain evidence="9 10">BH-SD19</strain>
    </source>
</reference>
<evidence type="ECO:0000256" key="7">
    <source>
        <dbReference type="ARBA" id="ARBA00049185"/>
    </source>
</evidence>
<evidence type="ECO:0000259" key="8">
    <source>
        <dbReference type="Pfam" id="PF00155"/>
    </source>
</evidence>
<name>A0A2T7GBI8_9RHOB</name>
<comment type="caution">
    <text evidence="9">The sequence shown here is derived from an EMBL/GenBank/DDBJ whole genome shotgun (WGS) entry which is preliminary data.</text>
</comment>
<evidence type="ECO:0000256" key="1">
    <source>
        <dbReference type="ARBA" id="ARBA00001933"/>
    </source>
</evidence>
<evidence type="ECO:0000313" key="10">
    <source>
        <dbReference type="Proteomes" id="UP000244446"/>
    </source>
</evidence>
<dbReference type="EC" id="2.6.1.1" evidence="3"/>
<feature type="domain" description="Aminotransferase class I/classII large" evidence="8">
    <location>
        <begin position="44"/>
        <end position="386"/>
    </location>
</feature>
<dbReference type="GO" id="GO:0006520">
    <property type="term" value="P:amino acid metabolic process"/>
    <property type="evidence" value="ECO:0007669"/>
    <property type="project" value="InterPro"/>
</dbReference>
<gene>
    <name evidence="9" type="ORF">DC366_02150</name>
</gene>
<dbReference type="InterPro" id="IPR015421">
    <property type="entry name" value="PyrdxlP-dep_Trfase_major"/>
</dbReference>
<comment type="cofactor">
    <cofactor evidence="1">
        <name>pyridoxal 5'-phosphate</name>
        <dbReference type="ChEBI" id="CHEBI:597326"/>
    </cofactor>
</comment>
<dbReference type="EMBL" id="QCYH01000001">
    <property type="protein sequence ID" value="PVA11773.1"/>
    <property type="molecule type" value="Genomic_DNA"/>
</dbReference>
<dbReference type="CDD" id="cd00609">
    <property type="entry name" value="AAT_like"/>
    <property type="match status" value="1"/>
</dbReference>
<dbReference type="InterPro" id="IPR050596">
    <property type="entry name" value="AspAT/PAT-like"/>
</dbReference>
<evidence type="ECO:0000256" key="5">
    <source>
        <dbReference type="ARBA" id="ARBA00022679"/>
    </source>
</evidence>
<dbReference type="OrthoDB" id="9766084at2"/>
<proteinExistence type="inferred from homology"/>
<dbReference type="PANTHER" id="PTHR46383">
    <property type="entry name" value="ASPARTATE AMINOTRANSFERASE"/>
    <property type="match status" value="1"/>
</dbReference>
<evidence type="ECO:0000256" key="3">
    <source>
        <dbReference type="ARBA" id="ARBA00012753"/>
    </source>
</evidence>
<dbReference type="SUPFAM" id="SSF53383">
    <property type="entry name" value="PLP-dependent transferases"/>
    <property type="match status" value="1"/>
</dbReference>
<keyword evidence="10" id="KW-1185">Reference proteome</keyword>
<keyword evidence="6" id="KW-0663">Pyridoxal phosphate</keyword>
<dbReference type="AlphaFoldDB" id="A0A2T7GBI8"/>
<evidence type="ECO:0000256" key="4">
    <source>
        <dbReference type="ARBA" id="ARBA00022576"/>
    </source>
</evidence>
<dbReference type="GO" id="GO:0004069">
    <property type="term" value="F:L-aspartate:2-oxoglutarate aminotransferase activity"/>
    <property type="evidence" value="ECO:0007669"/>
    <property type="project" value="UniProtKB-EC"/>
</dbReference>
<sequence length="403" mass="43241">MTMTRTSHAFAPPVMQARRWLEGVTFAAERPLINVSQAAPAQIPPEGLRAAIAGAAMNETDAHLYGAVLGRDDLRAEVAAQWSAAYGGRIGARNVAITSGCNQAFCAALAALCDEGDEVILPTPWYFNHKMWCDMTGLHAVPLPAGAGLLPDPEQAASLITPRTRAIVLVTPNNPGGVEYPSDLVRAFFDLARQRGIVLIIDETYRDFDARTGAPHDLFTDPDWNDTLIQLYSFSKAYRLTGHRVGALVASPARLAEAEKFLDCVAICPNQLGQIGALWGMRNLAQWLAGERAEILDRRAAIADHMPRLAAQGWELKGAGAYFAYLAHPFAESSDALAPRLVRDAGVLLLPGTMFTPEGDASGARHFRIAFANVDRAGIGTLMDRLAALDGPGWPLAPKGPSA</sequence>
<protein>
    <recommendedName>
        <fullName evidence="3">aspartate transaminase</fullName>
        <ecNumber evidence="3">2.6.1.1</ecNumber>
    </recommendedName>
</protein>
<accession>A0A2T7GBI8</accession>
<dbReference type="InterPro" id="IPR004839">
    <property type="entry name" value="Aminotransferase_I/II_large"/>
</dbReference>
<dbReference type="RefSeq" id="WP_108690517.1">
    <property type="nucleotide sequence ID" value="NZ_QCYH01000001.1"/>
</dbReference>
<dbReference type="PANTHER" id="PTHR46383:SF1">
    <property type="entry name" value="ASPARTATE AMINOTRANSFERASE"/>
    <property type="match status" value="1"/>
</dbReference>
<dbReference type="Proteomes" id="UP000244446">
    <property type="component" value="Unassembled WGS sequence"/>
</dbReference>
<dbReference type="Pfam" id="PF00155">
    <property type="entry name" value="Aminotran_1_2"/>
    <property type="match status" value="1"/>
</dbReference>
<evidence type="ECO:0000256" key="6">
    <source>
        <dbReference type="ARBA" id="ARBA00022898"/>
    </source>
</evidence>
<keyword evidence="5 9" id="KW-0808">Transferase</keyword>
<keyword evidence="4 9" id="KW-0032">Aminotransferase</keyword>
<evidence type="ECO:0000256" key="2">
    <source>
        <dbReference type="ARBA" id="ARBA00007441"/>
    </source>
</evidence>